<feature type="non-terminal residue" evidence="1">
    <location>
        <position position="273"/>
    </location>
</feature>
<organism evidence="1 2">
    <name type="scientific">Suillus plorans</name>
    <dbReference type="NCBI Taxonomy" id="116603"/>
    <lineage>
        <taxon>Eukaryota</taxon>
        <taxon>Fungi</taxon>
        <taxon>Dikarya</taxon>
        <taxon>Basidiomycota</taxon>
        <taxon>Agaricomycotina</taxon>
        <taxon>Agaricomycetes</taxon>
        <taxon>Agaricomycetidae</taxon>
        <taxon>Boletales</taxon>
        <taxon>Suillineae</taxon>
        <taxon>Suillaceae</taxon>
        <taxon>Suillus</taxon>
    </lineage>
</organism>
<sequence>VEQTSASTPLFLAAGELTPEVLHAWEMGCTQFFLHKEVKDDEMVKKVAWGMQEPVMQDWYSNNQARLDGLTFKDYMEDVHSYWLPSGWADQVRRKMLASTQGQRPFHEWAVDVQGHNTLLRGTPSHLKNDSILYHLEAHMNTELAANYQAKNITETNLRKWIEKVRLLDERCLWYLVRQKDTVEAALRAERARSAGEKKLIAGTRFNSKAGQSTNTTVTGSNKTFTRLPSLTEDEHQLLCDNNGCFKCREPFAGHGSATCKKGFPDGAMYKTL</sequence>
<name>A0A9P7DL35_9AGAM</name>
<dbReference type="OrthoDB" id="2369050at2759"/>
<protein>
    <submittedName>
        <fullName evidence="1">Uncharacterized protein</fullName>
    </submittedName>
</protein>
<evidence type="ECO:0000313" key="1">
    <source>
        <dbReference type="EMBL" id="KAG1797477.1"/>
    </source>
</evidence>
<comment type="caution">
    <text evidence="1">The sequence shown here is derived from an EMBL/GenBank/DDBJ whole genome shotgun (WGS) entry which is preliminary data.</text>
</comment>
<gene>
    <name evidence="1" type="ORF">HD556DRAFT_1212875</name>
</gene>
<dbReference type="AlphaFoldDB" id="A0A9P7DL35"/>
<evidence type="ECO:0000313" key="2">
    <source>
        <dbReference type="Proteomes" id="UP000719766"/>
    </source>
</evidence>
<accession>A0A9P7DL35</accession>
<keyword evidence="2" id="KW-1185">Reference proteome</keyword>
<dbReference type="RefSeq" id="XP_041162587.1">
    <property type="nucleotide sequence ID" value="XM_041296602.1"/>
</dbReference>
<dbReference type="Proteomes" id="UP000719766">
    <property type="component" value="Unassembled WGS sequence"/>
</dbReference>
<reference evidence="1" key="1">
    <citation type="journal article" date="2020" name="New Phytol.">
        <title>Comparative genomics reveals dynamic genome evolution in host specialist ectomycorrhizal fungi.</title>
        <authorList>
            <person name="Lofgren L.A."/>
            <person name="Nguyen N.H."/>
            <person name="Vilgalys R."/>
            <person name="Ruytinx J."/>
            <person name="Liao H.L."/>
            <person name="Branco S."/>
            <person name="Kuo A."/>
            <person name="LaButti K."/>
            <person name="Lipzen A."/>
            <person name="Andreopoulos W."/>
            <person name="Pangilinan J."/>
            <person name="Riley R."/>
            <person name="Hundley H."/>
            <person name="Na H."/>
            <person name="Barry K."/>
            <person name="Grigoriev I.V."/>
            <person name="Stajich J.E."/>
            <person name="Kennedy P.G."/>
        </authorList>
    </citation>
    <scope>NUCLEOTIDE SEQUENCE</scope>
    <source>
        <strain evidence="1">S12</strain>
    </source>
</reference>
<proteinExistence type="predicted"/>
<dbReference type="GeneID" id="64590366"/>
<feature type="non-terminal residue" evidence="1">
    <location>
        <position position="1"/>
    </location>
</feature>
<dbReference type="EMBL" id="JABBWE010000016">
    <property type="protein sequence ID" value="KAG1797477.1"/>
    <property type="molecule type" value="Genomic_DNA"/>
</dbReference>